<dbReference type="GO" id="GO:0005730">
    <property type="term" value="C:nucleolus"/>
    <property type="evidence" value="ECO:0007669"/>
    <property type="project" value="TreeGrafter"/>
</dbReference>
<feature type="compositionally biased region" description="Acidic residues" evidence="1">
    <location>
        <begin position="535"/>
        <end position="559"/>
    </location>
</feature>
<feature type="compositionally biased region" description="Basic and acidic residues" evidence="1">
    <location>
        <begin position="470"/>
        <end position="515"/>
    </location>
</feature>
<feature type="compositionally biased region" description="Acidic residues" evidence="1">
    <location>
        <begin position="432"/>
        <end position="447"/>
    </location>
</feature>
<feature type="compositionally biased region" description="Acidic residues" evidence="1">
    <location>
        <begin position="746"/>
        <end position="759"/>
    </location>
</feature>
<sequence>MPFLKFYVHKIFLSFDFVSSTDTAKTKKEITMRRFCGGVLGKENFLPPVRVRRVSVEDSFICQQFFQMKFHLRHILDDLRVPPCVQGPLKMSMLAEPRRKQKWSVDPRNSAWSNDESKFGQKMLERMGWSKGKGLGKSEQGSTEHIKVKVKNNSMGLGTTVNNEDNWIAHQDDFNQLLAELNNCHGQNNTDNPTQEQGFSLEEKSKTSKKRVHYMKFTKGKDLSSRSKTDLACIFGKRSKHDTRDQDEGSSGPDSQEEREEDKDTVTDPNPETQTNTVTSTLTMQEYFAQRMAQIKKTQKGREPATSSSEVSSNTPSPLATSASKEDSPNSSDMEQSKKKKKNKRKREERDEDGTEVCSAPTVTEEDAPTTGKRKKDKKTSLEVHSDTPKTKEIENMDSKVSDKKKKKKREEEGEMTEDKTSEDGQTAEAETVGEDEITEDETEGEAEASAQNESEEGDTESNIGDDETAEKSETADNNTVEEHEKAENKSVEDGQVETSRESDSGEEDTAKESDTAEDEMAENGQTAEAREGETDGDEPAEDEQNAEESETAEDETEAERDTAAGTSDEERGTEVQRANEDEDNTGDAGTTGGVSAEEKETSEVETADERTTEAETEMSEEEATVEDSNKAEDKNAVVELAEQTPDHETTGEETDKSQSNDEEDKETVSCEALEEDVLSNIEDTESHNVLTNLEVIEDETPLKNNGDIVLDSVDDKGEESGKEDDDVEVMANRAGYVANTGESAEAGDEAEDDTEPDEGEHNRNTLPLQPLLQPKPKDDKPDGTTSINVLVMHNSEFEDGADADGEDSETEEHNQVIDLSSESESKPQRKTAHKTFKMLVHTLNFLKLSATGLPKGREEDNEHEVEDKETPEDGSDDAEESSCVEKDEVEENGKEKVKLSDITEDTSEGQEDQTNETSDDSEDHEWESSENSLQKQITKSSLESQPGSFEEVHEEQAKN</sequence>
<feature type="region of interest" description="Disordered" evidence="1">
    <location>
        <begin position="699"/>
        <end position="836"/>
    </location>
</feature>
<dbReference type="PANTHER" id="PTHR23149:SF27">
    <property type="entry name" value="PIN2_TERF1-INTERACTING TELOMERASE INHIBITOR 1"/>
    <property type="match status" value="1"/>
</dbReference>
<feature type="compositionally biased region" description="Basic and acidic residues" evidence="1">
    <location>
        <begin position="569"/>
        <end position="580"/>
    </location>
</feature>
<feature type="compositionally biased region" description="Basic and acidic residues" evidence="1">
    <location>
        <begin position="628"/>
        <end position="637"/>
    </location>
</feature>
<evidence type="ECO:0000313" key="4">
    <source>
        <dbReference type="Proteomes" id="UP000694701"/>
    </source>
</evidence>
<feature type="compositionally biased region" description="Acidic residues" evidence="1">
    <location>
        <begin position="903"/>
        <end position="926"/>
    </location>
</feature>
<evidence type="ECO:0000259" key="2">
    <source>
        <dbReference type="PROSITE" id="PS50174"/>
    </source>
</evidence>
<feature type="compositionally biased region" description="Polar residues" evidence="1">
    <location>
        <begin position="184"/>
        <end position="198"/>
    </location>
</feature>
<feature type="compositionally biased region" description="Acidic residues" evidence="1">
    <location>
        <begin position="870"/>
        <end position="883"/>
    </location>
</feature>
<feature type="compositionally biased region" description="Low complexity" evidence="1">
    <location>
        <begin position="304"/>
        <end position="318"/>
    </location>
</feature>
<dbReference type="PROSITE" id="PS50174">
    <property type="entry name" value="G_PATCH"/>
    <property type="match status" value="1"/>
</dbReference>
<feature type="compositionally biased region" description="Basic and acidic residues" evidence="1">
    <location>
        <begin position="645"/>
        <end position="660"/>
    </location>
</feature>
<dbReference type="AlphaFoldDB" id="A0A8C2D8C1"/>
<name>A0A8C2D8C1_CYPCA</name>
<dbReference type="InterPro" id="IPR050656">
    <property type="entry name" value="PINX1"/>
</dbReference>
<dbReference type="SMART" id="SM00443">
    <property type="entry name" value="G_patch"/>
    <property type="match status" value="1"/>
</dbReference>
<feature type="compositionally biased region" description="Basic and acidic residues" evidence="1">
    <location>
        <begin position="379"/>
        <end position="402"/>
    </location>
</feature>
<feature type="compositionally biased region" description="Basic and acidic residues" evidence="1">
    <location>
        <begin position="597"/>
        <end position="614"/>
    </location>
</feature>
<feature type="region of interest" description="Disordered" evidence="1">
    <location>
        <begin position="239"/>
        <end position="281"/>
    </location>
</feature>
<feature type="compositionally biased region" description="Acidic residues" evidence="1">
    <location>
        <begin position="798"/>
        <end position="811"/>
    </location>
</feature>
<protein>
    <recommendedName>
        <fullName evidence="2">G-patch domain-containing protein</fullName>
    </recommendedName>
</protein>
<proteinExistence type="predicted"/>
<evidence type="ECO:0000313" key="3">
    <source>
        <dbReference type="Ensembl" id="ENSCCRP00020022462.1"/>
    </source>
</evidence>
<dbReference type="Pfam" id="PF01585">
    <property type="entry name" value="G-patch"/>
    <property type="match status" value="1"/>
</dbReference>
<organism evidence="3 4">
    <name type="scientific">Cyprinus carpio</name>
    <name type="common">Common carp</name>
    <dbReference type="NCBI Taxonomy" id="7962"/>
    <lineage>
        <taxon>Eukaryota</taxon>
        <taxon>Metazoa</taxon>
        <taxon>Chordata</taxon>
        <taxon>Craniata</taxon>
        <taxon>Vertebrata</taxon>
        <taxon>Euteleostomi</taxon>
        <taxon>Actinopterygii</taxon>
        <taxon>Neopterygii</taxon>
        <taxon>Teleostei</taxon>
        <taxon>Ostariophysi</taxon>
        <taxon>Cypriniformes</taxon>
        <taxon>Cyprinidae</taxon>
        <taxon>Cyprininae</taxon>
        <taxon>Cyprinus</taxon>
    </lineage>
</organism>
<feature type="compositionally biased region" description="Polar residues" evidence="1">
    <location>
        <begin position="319"/>
        <end position="334"/>
    </location>
</feature>
<dbReference type="InterPro" id="IPR000467">
    <property type="entry name" value="G_patch_dom"/>
</dbReference>
<dbReference type="GO" id="GO:0010521">
    <property type="term" value="F:telomerase inhibitor activity"/>
    <property type="evidence" value="ECO:0007669"/>
    <property type="project" value="TreeGrafter"/>
</dbReference>
<feature type="compositionally biased region" description="Polar residues" evidence="1">
    <location>
        <begin position="267"/>
        <end position="281"/>
    </location>
</feature>
<feature type="compositionally biased region" description="Acidic residues" evidence="1">
    <location>
        <begin position="454"/>
        <end position="469"/>
    </location>
</feature>
<dbReference type="PANTHER" id="PTHR23149">
    <property type="entry name" value="G PATCH DOMAIN CONTAINING PROTEIN"/>
    <property type="match status" value="1"/>
</dbReference>
<feature type="compositionally biased region" description="Basic residues" evidence="1">
    <location>
        <begin position="338"/>
        <end position="347"/>
    </location>
</feature>
<feature type="compositionally biased region" description="Polar residues" evidence="1">
    <location>
        <begin position="934"/>
        <end position="948"/>
    </location>
</feature>
<feature type="domain" description="G-patch" evidence="2">
    <location>
        <begin position="116"/>
        <end position="162"/>
    </location>
</feature>
<feature type="compositionally biased region" description="Basic and acidic residues" evidence="1">
    <location>
        <begin position="884"/>
        <end position="902"/>
    </location>
</feature>
<feature type="region of interest" description="Disordered" evidence="1">
    <location>
        <begin position="294"/>
        <end position="671"/>
    </location>
</feature>
<dbReference type="GO" id="GO:0003676">
    <property type="term" value="F:nucleic acid binding"/>
    <property type="evidence" value="ECO:0007669"/>
    <property type="project" value="InterPro"/>
</dbReference>
<feature type="compositionally biased region" description="Basic and acidic residues" evidence="1">
    <location>
        <begin position="856"/>
        <end position="869"/>
    </location>
</feature>
<feature type="region of interest" description="Disordered" evidence="1">
    <location>
        <begin position="851"/>
        <end position="960"/>
    </location>
</feature>
<accession>A0A8C2D8C1</accession>
<feature type="compositionally biased region" description="Acidic residues" evidence="1">
    <location>
        <begin position="615"/>
        <end position="626"/>
    </location>
</feature>
<dbReference type="Ensembl" id="ENSCCRT00020024679.1">
    <property type="protein sequence ID" value="ENSCCRP00020022462.1"/>
    <property type="gene ID" value="ENSCCRG00020010495.1"/>
</dbReference>
<reference evidence="3" key="1">
    <citation type="submission" date="2025-08" db="UniProtKB">
        <authorList>
            <consortium name="Ensembl"/>
        </authorList>
    </citation>
    <scope>IDENTIFICATION</scope>
</reference>
<evidence type="ECO:0000256" key="1">
    <source>
        <dbReference type="SAM" id="MobiDB-lite"/>
    </source>
</evidence>
<feature type="region of interest" description="Disordered" evidence="1">
    <location>
        <begin position="184"/>
        <end position="209"/>
    </location>
</feature>
<dbReference type="Proteomes" id="UP000694701">
    <property type="component" value="Unplaced"/>
</dbReference>
<feature type="compositionally biased region" description="Basic and acidic residues" evidence="1">
    <location>
        <begin position="951"/>
        <end position="960"/>
    </location>
</feature>